<evidence type="ECO:0000256" key="7">
    <source>
        <dbReference type="ARBA" id="ARBA00049180"/>
    </source>
</evidence>
<dbReference type="Gene3D" id="3.90.1150.10">
    <property type="entry name" value="Aspartate Aminotransferase, domain 1"/>
    <property type="match status" value="1"/>
</dbReference>
<gene>
    <name evidence="10" type="primary">megL</name>
    <name evidence="10" type="ORF">EZJ19_05445</name>
</gene>
<dbReference type="EC" id="4.4.1.11" evidence="3"/>
<dbReference type="InterPro" id="IPR015421">
    <property type="entry name" value="PyrdxlP-dep_Trfase_major"/>
</dbReference>
<dbReference type="EMBL" id="SJZB01000018">
    <property type="protein sequence ID" value="TCJ16345.1"/>
    <property type="molecule type" value="Genomic_DNA"/>
</dbReference>
<dbReference type="OrthoDB" id="9805807at2"/>
<feature type="modified residue" description="N6-(pyridoxal phosphate)lysine" evidence="8">
    <location>
        <position position="212"/>
    </location>
</feature>
<dbReference type="InterPro" id="IPR000277">
    <property type="entry name" value="Cys/Met-Metab_PyrdxlP-dep_enz"/>
</dbReference>
<dbReference type="NCBIfam" id="TIGR01328">
    <property type="entry name" value="met_gam_lyase"/>
    <property type="match status" value="1"/>
</dbReference>
<dbReference type="FunFam" id="3.90.1150.10:FF:000033">
    <property type="entry name" value="Cystathionine gamma-synthase"/>
    <property type="match status" value="1"/>
</dbReference>
<reference evidence="10 11" key="1">
    <citation type="submission" date="2019-03" db="EMBL/GenBank/DDBJ databases">
        <title>Genome sequence of Thiobacillaceae bacterium LSR1, a sulfur-oxidizing bacterium isolated from freshwater sediment.</title>
        <authorList>
            <person name="Li S."/>
        </authorList>
    </citation>
    <scope>NUCLEOTIDE SEQUENCE [LARGE SCALE GENOMIC DNA]</scope>
    <source>
        <strain evidence="10 11">LSR1</strain>
    </source>
</reference>
<evidence type="ECO:0000256" key="3">
    <source>
        <dbReference type="ARBA" id="ARBA00012222"/>
    </source>
</evidence>
<dbReference type="FunFam" id="3.40.640.10:FF:000046">
    <property type="entry name" value="Cystathionine gamma-lyase"/>
    <property type="match status" value="1"/>
</dbReference>
<dbReference type="AlphaFoldDB" id="A0A4R1BGI6"/>
<keyword evidence="5 8" id="KW-0663">Pyridoxal phosphate</keyword>
<evidence type="ECO:0000256" key="2">
    <source>
        <dbReference type="ARBA" id="ARBA00008667"/>
    </source>
</evidence>
<dbReference type="CDD" id="cd00614">
    <property type="entry name" value="CGS_like"/>
    <property type="match status" value="1"/>
</dbReference>
<accession>A0A4R1BGI6</accession>
<dbReference type="PROSITE" id="PS00868">
    <property type="entry name" value="CYS_MET_METAB_PP"/>
    <property type="match status" value="1"/>
</dbReference>
<dbReference type="PANTHER" id="PTHR11808">
    <property type="entry name" value="TRANS-SULFURATION ENZYME FAMILY MEMBER"/>
    <property type="match status" value="1"/>
</dbReference>
<organism evidence="10 11">
    <name type="scientific">Parasulfuritortus cantonensis</name>
    <dbReference type="NCBI Taxonomy" id="2528202"/>
    <lineage>
        <taxon>Bacteria</taxon>
        <taxon>Pseudomonadati</taxon>
        <taxon>Pseudomonadota</taxon>
        <taxon>Betaproteobacteria</taxon>
        <taxon>Nitrosomonadales</taxon>
        <taxon>Thiobacillaceae</taxon>
        <taxon>Parasulfuritortus</taxon>
    </lineage>
</organism>
<proteinExistence type="inferred from homology"/>
<comment type="catalytic activity">
    <reaction evidence="7">
        <text>L-methionine + H2O = methanethiol + 2-oxobutanoate + NH4(+)</text>
        <dbReference type="Rhea" id="RHEA:23800"/>
        <dbReference type="ChEBI" id="CHEBI:15377"/>
        <dbReference type="ChEBI" id="CHEBI:16007"/>
        <dbReference type="ChEBI" id="CHEBI:16763"/>
        <dbReference type="ChEBI" id="CHEBI:28938"/>
        <dbReference type="ChEBI" id="CHEBI:57844"/>
        <dbReference type="EC" id="4.4.1.11"/>
    </reaction>
</comment>
<dbReference type="PANTHER" id="PTHR11808:SF80">
    <property type="entry name" value="CYSTATHIONINE GAMMA-LYASE"/>
    <property type="match status" value="1"/>
</dbReference>
<evidence type="ECO:0000256" key="6">
    <source>
        <dbReference type="ARBA" id="ARBA00023239"/>
    </source>
</evidence>
<dbReference type="GO" id="GO:0018826">
    <property type="term" value="F:methionine gamma-lyase activity"/>
    <property type="evidence" value="ECO:0007669"/>
    <property type="project" value="UniProtKB-EC"/>
</dbReference>
<evidence type="ECO:0000256" key="4">
    <source>
        <dbReference type="ARBA" id="ARBA00019040"/>
    </source>
</evidence>
<keyword evidence="11" id="KW-1185">Reference proteome</keyword>
<dbReference type="InterPro" id="IPR015424">
    <property type="entry name" value="PyrdxlP-dep_Trfase"/>
</dbReference>
<dbReference type="RefSeq" id="WP_131445273.1">
    <property type="nucleotide sequence ID" value="NZ_SJZB01000018.1"/>
</dbReference>
<dbReference type="Proteomes" id="UP000295443">
    <property type="component" value="Unassembled WGS sequence"/>
</dbReference>
<dbReference type="InterPro" id="IPR015422">
    <property type="entry name" value="PyrdxlP-dep_Trfase_small"/>
</dbReference>
<evidence type="ECO:0000256" key="9">
    <source>
        <dbReference type="RuleBase" id="RU362118"/>
    </source>
</evidence>
<dbReference type="GO" id="GO:0009086">
    <property type="term" value="P:methionine biosynthetic process"/>
    <property type="evidence" value="ECO:0007669"/>
    <property type="project" value="UniProtKB-ARBA"/>
</dbReference>
<evidence type="ECO:0000256" key="1">
    <source>
        <dbReference type="ARBA" id="ARBA00001933"/>
    </source>
</evidence>
<dbReference type="Pfam" id="PF01053">
    <property type="entry name" value="Cys_Met_Meta_PP"/>
    <property type="match status" value="1"/>
</dbReference>
<dbReference type="GO" id="GO:0005737">
    <property type="term" value="C:cytoplasm"/>
    <property type="evidence" value="ECO:0007669"/>
    <property type="project" value="TreeGrafter"/>
</dbReference>
<dbReference type="GO" id="GO:0030170">
    <property type="term" value="F:pyridoxal phosphate binding"/>
    <property type="evidence" value="ECO:0007669"/>
    <property type="project" value="InterPro"/>
</dbReference>
<comment type="similarity">
    <text evidence="2">Belongs to the trans-sulfuration enzymes family. L-methionine gamma-lyase subfamily.</text>
</comment>
<name>A0A4R1BGI6_9PROT</name>
<dbReference type="SUPFAM" id="SSF53383">
    <property type="entry name" value="PLP-dependent transferases"/>
    <property type="match status" value="1"/>
</dbReference>
<dbReference type="InterPro" id="IPR054542">
    <property type="entry name" value="Cys_met_metab_PP"/>
</dbReference>
<protein>
    <recommendedName>
        <fullName evidence="4">L-methionine gamma-lyase</fullName>
        <ecNumber evidence="3">4.4.1.11</ecNumber>
    </recommendedName>
</protein>
<dbReference type="Gene3D" id="3.40.640.10">
    <property type="entry name" value="Type I PLP-dependent aspartate aminotransferase-like (Major domain)"/>
    <property type="match status" value="1"/>
</dbReference>
<evidence type="ECO:0000313" key="10">
    <source>
        <dbReference type="EMBL" id="TCJ16345.1"/>
    </source>
</evidence>
<evidence type="ECO:0000256" key="5">
    <source>
        <dbReference type="ARBA" id="ARBA00022898"/>
    </source>
</evidence>
<dbReference type="InterPro" id="IPR006237">
    <property type="entry name" value="L-Met_gamma_lys"/>
</dbReference>
<comment type="caution">
    <text evidence="10">The sequence shown here is derived from an EMBL/GenBank/DDBJ whole genome shotgun (WGS) entry which is preliminary data.</text>
</comment>
<sequence>MSQQDSAWRFATRAIHGGHDAAGHQGALNPPIYWSSTFAFASAEQGAARFAGEEPGMIYSRVTNPTVANLETRLAALENGEAAVAFGSGMGAITSLVWTTLRPGDEMLVDLTLYGCTHSLAHHLLPEFGIVVKAADFTDPDNLRGHLGPRTKLVFFETPANPNMRLTDIAAVSALVHEASPALVAVDNTYCTPYLQRPLDLGADVVVHSLTKYINGHGDVIAGAAVGRKEIIDPMRWVGIKEMTGACLSPMDAYLVLRGLKTLPIRMDRHCASAGAIAEFLAGHPAVARVDYPGLASHPQHELARRQMAQPGAMIAFELKGGLEAGRRFINALELITRAVSLGDAESLAQHPASMTHSSYDAEERERHLISDGLVRLSVGLEDVRDLLADLETALAAAA</sequence>
<dbReference type="GO" id="GO:0019346">
    <property type="term" value="P:transsulfuration"/>
    <property type="evidence" value="ECO:0007669"/>
    <property type="project" value="InterPro"/>
</dbReference>
<evidence type="ECO:0000313" key="11">
    <source>
        <dbReference type="Proteomes" id="UP000295443"/>
    </source>
</evidence>
<comment type="cofactor">
    <cofactor evidence="1 9">
        <name>pyridoxal 5'-phosphate</name>
        <dbReference type="ChEBI" id="CHEBI:597326"/>
    </cofactor>
</comment>
<evidence type="ECO:0000256" key="8">
    <source>
        <dbReference type="PIRSR" id="PIRSR001434-2"/>
    </source>
</evidence>
<keyword evidence="6 10" id="KW-0456">Lyase</keyword>
<dbReference type="PIRSF" id="PIRSF001434">
    <property type="entry name" value="CGS"/>
    <property type="match status" value="1"/>
</dbReference>